<dbReference type="EMBL" id="BAAANY010000033">
    <property type="protein sequence ID" value="GAA1709237.1"/>
    <property type="molecule type" value="Genomic_DNA"/>
</dbReference>
<reference evidence="3 4" key="1">
    <citation type="journal article" date="2019" name="Int. J. Syst. Evol. Microbiol.">
        <title>The Global Catalogue of Microorganisms (GCM) 10K type strain sequencing project: providing services to taxonomists for standard genome sequencing and annotation.</title>
        <authorList>
            <consortium name="The Broad Institute Genomics Platform"/>
            <consortium name="The Broad Institute Genome Sequencing Center for Infectious Disease"/>
            <person name="Wu L."/>
            <person name="Ma J."/>
        </authorList>
    </citation>
    <scope>NUCLEOTIDE SEQUENCE [LARGE SCALE GENOMIC DNA]</scope>
    <source>
        <strain evidence="3 4">JCM 14718</strain>
    </source>
</reference>
<accession>A0ABN2IPY3</accession>
<comment type="caution">
    <text evidence="3">The sequence shown here is derived from an EMBL/GenBank/DDBJ whole genome shotgun (WGS) entry which is preliminary data.</text>
</comment>
<feature type="compositionally biased region" description="Low complexity" evidence="1">
    <location>
        <begin position="353"/>
        <end position="374"/>
    </location>
</feature>
<evidence type="ECO:0000259" key="2">
    <source>
        <dbReference type="Pfam" id="PF23275"/>
    </source>
</evidence>
<evidence type="ECO:0000256" key="1">
    <source>
        <dbReference type="SAM" id="MobiDB-lite"/>
    </source>
</evidence>
<protein>
    <recommendedName>
        <fullName evidence="2">TPR repeat domain-containing protein</fullName>
    </recommendedName>
</protein>
<dbReference type="InterPro" id="IPR057037">
    <property type="entry name" value="TPR_rep_actino"/>
</dbReference>
<organism evidence="3 4">
    <name type="scientific">Fodinicola feengrottensis</name>
    <dbReference type="NCBI Taxonomy" id="435914"/>
    <lineage>
        <taxon>Bacteria</taxon>
        <taxon>Bacillati</taxon>
        <taxon>Actinomycetota</taxon>
        <taxon>Actinomycetes</taxon>
        <taxon>Mycobacteriales</taxon>
        <taxon>Fodinicola</taxon>
    </lineage>
</organism>
<feature type="domain" description="TPR repeat" evidence="2">
    <location>
        <begin position="11"/>
        <end position="202"/>
    </location>
</feature>
<name>A0ABN2IPY3_9ACTN</name>
<dbReference type="Pfam" id="PF23275">
    <property type="entry name" value="TPR_23"/>
    <property type="match status" value="1"/>
</dbReference>
<keyword evidence="4" id="KW-1185">Reference proteome</keyword>
<proteinExistence type="predicted"/>
<gene>
    <name evidence="3" type="ORF">GCM10009765_68300</name>
</gene>
<feature type="region of interest" description="Disordered" evidence="1">
    <location>
        <begin position="347"/>
        <end position="383"/>
    </location>
</feature>
<dbReference type="Proteomes" id="UP001500618">
    <property type="component" value="Unassembled WGS sequence"/>
</dbReference>
<dbReference type="RefSeq" id="WP_163572744.1">
    <property type="nucleotide sequence ID" value="NZ_BAAANY010000033.1"/>
</dbReference>
<sequence>MVPTLTTLPGLLNGHPGAAGIIGDSILALSNQQLGGGALSLAATPDNPGYGLPLAIHDLTATPNQVSLVPSPNPAGAQSTATYLFANNEAWRGLSTALGASTLTGGTEFSSDLTRRAAEFAHVGTEIAATPWFAPVLGEGLFAKSNHDALSNSLQDILSASTRSHDADAQVFLAPDGASTYHTFADFDWADKGKAAGGLTNWIADDTIAAHQHGTEDQPANDAAAKPIHLITDGGFRDGGSDQQLFHDFSKNPELATSLGRVAQANVSAFTEPAAQNSNTGVVGGHLEIGADARKDLLTQIGAKPEALHAFAGAAGSQEQQLIHDPDLSPGASAYRSRILEETFTTLSRRHSTSTLSRPTMSGPRTRATPGARSRSARPSRPK</sequence>
<evidence type="ECO:0000313" key="3">
    <source>
        <dbReference type="EMBL" id="GAA1709237.1"/>
    </source>
</evidence>
<evidence type="ECO:0000313" key="4">
    <source>
        <dbReference type="Proteomes" id="UP001500618"/>
    </source>
</evidence>